<accession>A0ACD5H1G9</accession>
<reference evidence="1 2" key="1">
    <citation type="journal article" date="2016" name="Genome Announc.">
        <title>Draft Genome Sequence of the Thermotolerant Cyanobacterium Desertifilum sp. IPPAS B-1220.</title>
        <authorList>
            <person name="Mironov K.S."/>
            <person name="Sinetova M.A."/>
            <person name="Bolatkhan K."/>
            <person name="Zayadan B.K."/>
            <person name="Ustinova V.V."/>
            <person name="Kupriyanova E.V."/>
            <person name="Skrypnik A.N."/>
            <person name="Gogoleva N.E."/>
            <person name="Gogolev Y.V."/>
            <person name="Los D.A."/>
        </authorList>
    </citation>
    <scope>NUCLEOTIDE SEQUENCE [LARGE SCALE GENOMIC DNA]</scope>
    <source>
        <strain evidence="1 2">IPPAS B-1220</strain>
    </source>
</reference>
<evidence type="ECO:0000313" key="1">
    <source>
        <dbReference type="EMBL" id="XPM66461.1"/>
    </source>
</evidence>
<evidence type="ECO:0000313" key="2">
    <source>
        <dbReference type="Proteomes" id="UP000095472"/>
    </source>
</evidence>
<name>A0ACD5H1G9_9CYAN</name>
<protein>
    <submittedName>
        <fullName evidence="1">Uncharacterized protein</fullName>
    </submittedName>
</protein>
<dbReference type="EMBL" id="CP182909">
    <property type="protein sequence ID" value="XPM66461.1"/>
    <property type="molecule type" value="Genomic_DNA"/>
</dbReference>
<proteinExistence type="predicted"/>
<dbReference type="Proteomes" id="UP000095472">
    <property type="component" value="Chromosome"/>
</dbReference>
<gene>
    <name evidence="1" type="ORF">BH720_014800</name>
</gene>
<sequence>MRSTQFYCQSRFCRSTPMLKQRTHWLEQTDLSEEVLMEHLDSLHCLGGCYTNP</sequence>
<organism evidence="1 2">
    <name type="scientific">Desertifilum tharense IPPAS B-1220</name>
    <dbReference type="NCBI Taxonomy" id="1781255"/>
    <lineage>
        <taxon>Bacteria</taxon>
        <taxon>Bacillati</taxon>
        <taxon>Cyanobacteriota</taxon>
        <taxon>Cyanophyceae</taxon>
        <taxon>Desertifilales</taxon>
        <taxon>Desertifilaceae</taxon>
        <taxon>Desertifilum</taxon>
    </lineage>
</organism>
<keyword evidence="2" id="KW-1185">Reference proteome</keyword>